<reference evidence="1" key="2">
    <citation type="submission" date="2013-09" db="EMBL/GenBank/DDBJ databases">
        <title>Draft genome sequence of Anaerotruncus colihominis(DSM 17241).</title>
        <authorList>
            <person name="Sudarsanam P."/>
            <person name="Ley R."/>
            <person name="Guruge J."/>
            <person name="Turnbaugh P.J."/>
            <person name="Mahowald M."/>
            <person name="Liep D."/>
            <person name="Gordon J."/>
        </authorList>
    </citation>
    <scope>NUCLEOTIDE SEQUENCE</scope>
    <source>
        <strain evidence="1">DSM 17241</strain>
    </source>
</reference>
<sequence>MDFASAPLSGFFEKKVCQKTLAGCAPAFLKKSSAKNFSRLRREQWVWCCVYTGCAANSGAGAAFSAAEGESKRNLS</sequence>
<accession>B0PGE1</accession>
<dbReference type="HOGENOM" id="CLU_2646556_0_0_9"/>
<keyword evidence="2" id="KW-1185">Reference proteome</keyword>
<reference evidence="1" key="1">
    <citation type="submission" date="2007-11" db="EMBL/GenBank/DDBJ databases">
        <authorList>
            <person name="Fulton L."/>
            <person name="Clifton S."/>
            <person name="Fulton B."/>
            <person name="Xu J."/>
            <person name="Minx P."/>
            <person name="Pepin K.H."/>
            <person name="Johnson M."/>
            <person name="Thiruvilangam P."/>
            <person name="Bhonagiri V."/>
            <person name="Nash W.E."/>
            <person name="Mardis E.R."/>
            <person name="Wilson R.K."/>
        </authorList>
    </citation>
    <scope>NUCLEOTIDE SEQUENCE [LARGE SCALE GENOMIC DNA]</scope>
    <source>
        <strain evidence="1">DSM 17241</strain>
    </source>
</reference>
<evidence type="ECO:0000313" key="1">
    <source>
        <dbReference type="EMBL" id="EDS09729.1"/>
    </source>
</evidence>
<proteinExistence type="predicted"/>
<organism evidence="1 2">
    <name type="scientific">Anaerotruncus colihominis DSM 17241</name>
    <dbReference type="NCBI Taxonomy" id="445972"/>
    <lineage>
        <taxon>Bacteria</taxon>
        <taxon>Bacillati</taxon>
        <taxon>Bacillota</taxon>
        <taxon>Clostridia</taxon>
        <taxon>Eubacteriales</taxon>
        <taxon>Oscillospiraceae</taxon>
        <taxon>Anaerotruncus</taxon>
    </lineage>
</organism>
<comment type="caution">
    <text evidence="1">The sequence shown here is derived from an EMBL/GenBank/DDBJ whole genome shotgun (WGS) entry which is preliminary data.</text>
</comment>
<gene>
    <name evidence="1" type="ORF">ANACOL_03874</name>
</gene>
<dbReference type="AlphaFoldDB" id="B0PGE1"/>
<protein>
    <submittedName>
        <fullName evidence="1">Uncharacterized protein</fullName>
    </submittedName>
</protein>
<dbReference type="EMBL" id="ABGD02000027">
    <property type="protein sequence ID" value="EDS09729.1"/>
    <property type="molecule type" value="Genomic_DNA"/>
</dbReference>
<name>B0PGE1_9FIRM</name>
<dbReference type="Proteomes" id="UP000003803">
    <property type="component" value="Unassembled WGS sequence"/>
</dbReference>
<evidence type="ECO:0000313" key="2">
    <source>
        <dbReference type="Proteomes" id="UP000003803"/>
    </source>
</evidence>